<dbReference type="Gene3D" id="2.40.128.20">
    <property type="match status" value="1"/>
</dbReference>
<accession>A0A3Q3JLZ1</accession>
<protein>
    <recommendedName>
        <fullName evidence="3">Lipocalin/cytosolic fatty-acid binding domain-containing protein</fullName>
    </recommendedName>
</protein>
<sequence>MYLFHCRRSDSVLCSLTTTYLTTTLFRIVILNDYLNCDDLADGTCRRLNELANKTDTPGRFTFYSQKWNNDNDMRIVEVLYDEYALVYTNKTKDGVSEVLNNLYSRTQEPSVAWQQRFTQFSLDTGILPENIVILPKNGMLLISKNMHFVKNALQLFLFRSLLMDILIICCYSGVSRGLRCTRPTSNS</sequence>
<dbReference type="InterPro" id="IPR000566">
    <property type="entry name" value="Lipocln_cytosolic_FA-bd_dom"/>
</dbReference>
<dbReference type="Proteomes" id="UP000261600">
    <property type="component" value="Unplaced"/>
</dbReference>
<dbReference type="AlphaFoldDB" id="A0A3Q3JLZ1"/>
<proteinExistence type="inferred from homology"/>
<keyword evidence="2" id="KW-0472">Membrane</keyword>
<keyword evidence="2" id="KW-1133">Transmembrane helix</keyword>
<feature type="transmembrane region" description="Helical" evidence="2">
    <location>
        <begin position="157"/>
        <end position="175"/>
    </location>
</feature>
<dbReference type="STRING" id="43700.ENSMALP00000017645"/>
<evidence type="ECO:0000313" key="5">
    <source>
        <dbReference type="Proteomes" id="UP000261600"/>
    </source>
</evidence>
<dbReference type="PANTHER" id="PTHR11430:SF139">
    <property type="entry name" value="LIPOCALIN-15 PRECURSOR-RELATED"/>
    <property type="match status" value="1"/>
</dbReference>
<feature type="domain" description="Lipocalin/cytosolic fatty-acid binding" evidence="3">
    <location>
        <begin position="42"/>
        <end position="137"/>
    </location>
</feature>
<dbReference type="PANTHER" id="PTHR11430">
    <property type="entry name" value="LIPOCALIN"/>
    <property type="match status" value="1"/>
</dbReference>
<dbReference type="Pfam" id="PF00061">
    <property type="entry name" value="Lipocalin"/>
    <property type="match status" value="1"/>
</dbReference>
<reference evidence="4" key="1">
    <citation type="submission" date="2025-08" db="UniProtKB">
        <authorList>
            <consortium name="Ensembl"/>
        </authorList>
    </citation>
    <scope>IDENTIFICATION</scope>
</reference>
<evidence type="ECO:0000313" key="4">
    <source>
        <dbReference type="Ensembl" id="ENSMALP00000017645.1"/>
    </source>
</evidence>
<evidence type="ECO:0000256" key="2">
    <source>
        <dbReference type="SAM" id="Phobius"/>
    </source>
</evidence>
<dbReference type="SUPFAM" id="SSF50814">
    <property type="entry name" value="Lipocalins"/>
    <property type="match status" value="1"/>
</dbReference>
<keyword evidence="5" id="KW-1185">Reference proteome</keyword>
<keyword evidence="2" id="KW-0812">Transmembrane</keyword>
<comment type="similarity">
    <text evidence="1">Belongs to the calycin superfamily. Lipocalin family.</text>
</comment>
<dbReference type="PRINTS" id="PR01254">
    <property type="entry name" value="PGNDSYNTHASE"/>
</dbReference>
<dbReference type="InterPro" id="IPR002345">
    <property type="entry name" value="Lipocalin"/>
</dbReference>
<dbReference type="InterPro" id="IPR012674">
    <property type="entry name" value="Calycin"/>
</dbReference>
<evidence type="ECO:0000259" key="3">
    <source>
        <dbReference type="Pfam" id="PF00061"/>
    </source>
</evidence>
<reference evidence="4" key="2">
    <citation type="submission" date="2025-09" db="UniProtKB">
        <authorList>
            <consortium name="Ensembl"/>
        </authorList>
    </citation>
    <scope>IDENTIFICATION</scope>
</reference>
<name>A0A3Q3JLZ1_MONAL</name>
<evidence type="ECO:0000256" key="1">
    <source>
        <dbReference type="ARBA" id="ARBA00006889"/>
    </source>
</evidence>
<dbReference type="Ensembl" id="ENSMALT00000017992.1">
    <property type="protein sequence ID" value="ENSMALP00000017645.1"/>
    <property type="gene ID" value="ENSMALG00000012151.1"/>
</dbReference>
<organism evidence="4 5">
    <name type="scientific">Monopterus albus</name>
    <name type="common">Swamp eel</name>
    <dbReference type="NCBI Taxonomy" id="43700"/>
    <lineage>
        <taxon>Eukaryota</taxon>
        <taxon>Metazoa</taxon>
        <taxon>Chordata</taxon>
        <taxon>Craniata</taxon>
        <taxon>Vertebrata</taxon>
        <taxon>Euteleostomi</taxon>
        <taxon>Actinopterygii</taxon>
        <taxon>Neopterygii</taxon>
        <taxon>Teleostei</taxon>
        <taxon>Neoteleostei</taxon>
        <taxon>Acanthomorphata</taxon>
        <taxon>Anabantaria</taxon>
        <taxon>Synbranchiformes</taxon>
        <taxon>Synbranchidae</taxon>
        <taxon>Monopterus</taxon>
    </lineage>
</organism>
<dbReference type="GO" id="GO:0036094">
    <property type="term" value="F:small molecule binding"/>
    <property type="evidence" value="ECO:0007669"/>
    <property type="project" value="InterPro"/>
</dbReference>